<accession>A0ABS3BRC2</accession>
<dbReference type="RefSeq" id="WP_206568881.1">
    <property type="nucleotide sequence ID" value="NZ_JAFKCW010000002.1"/>
</dbReference>
<protein>
    <recommendedName>
        <fullName evidence="3">Four-helix bundle copper-binding protein</fullName>
    </recommendedName>
</protein>
<proteinExistence type="predicted"/>
<organism evidence="1 2">
    <name type="scientific">Algoriphagus aestuariicola</name>
    <dbReference type="NCBI Taxonomy" id="1852016"/>
    <lineage>
        <taxon>Bacteria</taxon>
        <taxon>Pseudomonadati</taxon>
        <taxon>Bacteroidota</taxon>
        <taxon>Cytophagia</taxon>
        <taxon>Cytophagales</taxon>
        <taxon>Cyclobacteriaceae</taxon>
        <taxon>Algoriphagus</taxon>
    </lineage>
</organism>
<dbReference type="Proteomes" id="UP000664698">
    <property type="component" value="Unassembled WGS sequence"/>
</dbReference>
<gene>
    <name evidence="1" type="ORF">J0A67_08490</name>
</gene>
<comment type="caution">
    <text evidence="1">The sequence shown here is derived from an EMBL/GenBank/DDBJ whole genome shotgun (WGS) entry which is preliminary data.</text>
</comment>
<keyword evidence="2" id="KW-1185">Reference proteome</keyword>
<dbReference type="EMBL" id="JAFKCW010000002">
    <property type="protein sequence ID" value="MBN7800895.1"/>
    <property type="molecule type" value="Genomic_DNA"/>
</dbReference>
<dbReference type="InterPro" id="IPR005560">
    <property type="entry name" value="Csp_YhjQ"/>
</dbReference>
<dbReference type="Pfam" id="PF03860">
    <property type="entry name" value="Csp"/>
    <property type="match status" value="1"/>
</dbReference>
<evidence type="ECO:0000313" key="1">
    <source>
        <dbReference type="EMBL" id="MBN7800895.1"/>
    </source>
</evidence>
<reference evidence="1 2" key="1">
    <citation type="submission" date="2021-03" db="EMBL/GenBank/DDBJ databases">
        <title>novel species isolated from a fishpond in China.</title>
        <authorList>
            <person name="Lu H."/>
            <person name="Cai Z."/>
        </authorList>
    </citation>
    <scope>NUCLEOTIDE SEQUENCE [LARGE SCALE GENOMIC DNA]</scope>
    <source>
        <strain evidence="1 2">JCM 31546</strain>
    </source>
</reference>
<sequence length="138" mass="15076">MILSMMRSNLTMALLACGRECDRALIMLPAEAPASLLRSKLRECGEACKACLDALESSRSEIRGLLIHAVRHACLSLLEVMKSHEHPNLKSCIESVCRCVEECELHIDDRDYGMFGQIGNNLCPPLNSAGMGLTASTI</sequence>
<name>A0ABS3BRC2_9BACT</name>
<evidence type="ECO:0008006" key="3">
    <source>
        <dbReference type="Google" id="ProtNLM"/>
    </source>
</evidence>
<evidence type="ECO:0000313" key="2">
    <source>
        <dbReference type="Proteomes" id="UP000664698"/>
    </source>
</evidence>